<evidence type="ECO:0000259" key="1">
    <source>
        <dbReference type="Pfam" id="PF01408"/>
    </source>
</evidence>
<dbReference type="GO" id="GO:0000166">
    <property type="term" value="F:nucleotide binding"/>
    <property type="evidence" value="ECO:0007669"/>
    <property type="project" value="InterPro"/>
</dbReference>
<evidence type="ECO:0000313" key="4">
    <source>
        <dbReference type="Proteomes" id="UP000216442"/>
    </source>
</evidence>
<dbReference type="SUPFAM" id="SSF51735">
    <property type="entry name" value="NAD(P)-binding Rossmann-fold domains"/>
    <property type="match status" value="1"/>
</dbReference>
<dbReference type="Gene3D" id="3.40.50.720">
    <property type="entry name" value="NAD(P)-binding Rossmann-like Domain"/>
    <property type="match status" value="1"/>
</dbReference>
<organism evidence="3 4">
    <name type="scientific">Mesorhizobium temperatum</name>
    <dbReference type="NCBI Taxonomy" id="241416"/>
    <lineage>
        <taxon>Bacteria</taxon>
        <taxon>Pseudomonadati</taxon>
        <taxon>Pseudomonadota</taxon>
        <taxon>Alphaproteobacteria</taxon>
        <taxon>Hyphomicrobiales</taxon>
        <taxon>Phyllobacteriaceae</taxon>
        <taxon>Mesorhizobium</taxon>
    </lineage>
</organism>
<feature type="domain" description="Gfo/Idh/MocA-like oxidoreductase N-terminal" evidence="1">
    <location>
        <begin position="10"/>
        <end position="116"/>
    </location>
</feature>
<dbReference type="InterPro" id="IPR051450">
    <property type="entry name" value="Gfo/Idh/MocA_Oxidoreductases"/>
</dbReference>
<reference evidence="3 4" key="1">
    <citation type="submission" date="2017-08" db="EMBL/GenBank/DDBJ databases">
        <title>Mesorhizobium wenxinae sp. nov., a novel rhizobial species isolated from root nodules of chickpea (Cicer arietinum L.).</title>
        <authorList>
            <person name="Zhang J."/>
        </authorList>
    </citation>
    <scope>NUCLEOTIDE SEQUENCE [LARGE SCALE GENOMIC DNA]</scope>
    <source>
        <strain evidence="3 4">SDW018</strain>
    </source>
</reference>
<keyword evidence="4" id="KW-1185">Reference proteome</keyword>
<dbReference type="Gene3D" id="3.30.360.10">
    <property type="entry name" value="Dihydrodipicolinate Reductase, domain 2"/>
    <property type="match status" value="1"/>
</dbReference>
<feature type="domain" description="GFO/IDH/MocA-like oxidoreductase" evidence="2">
    <location>
        <begin position="130"/>
        <end position="249"/>
    </location>
</feature>
<dbReference type="SUPFAM" id="SSF55347">
    <property type="entry name" value="Glyceraldehyde-3-phosphate dehydrogenase-like, C-terminal domain"/>
    <property type="match status" value="1"/>
</dbReference>
<dbReference type="Proteomes" id="UP000216442">
    <property type="component" value="Unassembled WGS sequence"/>
</dbReference>
<dbReference type="EMBL" id="NPKJ01000075">
    <property type="protein sequence ID" value="PAQ05009.1"/>
    <property type="molecule type" value="Genomic_DNA"/>
</dbReference>
<dbReference type="PANTHER" id="PTHR43377:SF1">
    <property type="entry name" value="BILIVERDIN REDUCTASE A"/>
    <property type="match status" value="1"/>
</dbReference>
<comment type="caution">
    <text evidence="3">The sequence shown here is derived from an EMBL/GenBank/DDBJ whole genome shotgun (WGS) entry which is preliminary data.</text>
</comment>
<evidence type="ECO:0008006" key="5">
    <source>
        <dbReference type="Google" id="ProtNLM"/>
    </source>
</evidence>
<name>A0A271LA64_9HYPH</name>
<dbReference type="InterPro" id="IPR055170">
    <property type="entry name" value="GFO_IDH_MocA-like_dom"/>
</dbReference>
<sequence length="340" mass="36819">MSLRIGILSFAHYHANFWSEAFAADPRVLLVGVWDDDASRRQTAATCFAMQQFDDIDRLLASVDAVAICSETARHRPLIEAAARRGHAVLCEKPLAASMDDAAAIEIAVRDRGIKFMQSFPKRLDPASIRVRDLIQSGELGEIRLVRVRHGHNHGRDAVFTNGWWTRPEVSGGGTLIDEGVHAVDFLRWLFGNPQTVQANISFFDGLAVEDAAIAMLRWENGLLAEVATSWSFAAGHDSVEVYGSEATVLLAGVDLASRNLCGPSYLRLARNGAVGWETLDVVPRFVAGGFHHAVASAFVDYMLGVSDAPSSVLDGKAALAIVVAAYESARNGASVTIRY</sequence>
<dbReference type="AlphaFoldDB" id="A0A271LA64"/>
<gene>
    <name evidence="3" type="ORF">CIT26_32660</name>
</gene>
<dbReference type="InterPro" id="IPR000683">
    <property type="entry name" value="Gfo/Idh/MocA-like_OxRdtase_N"/>
</dbReference>
<evidence type="ECO:0000313" key="3">
    <source>
        <dbReference type="EMBL" id="PAQ05009.1"/>
    </source>
</evidence>
<protein>
    <recommendedName>
        <fullName evidence="5">Oxidoreductase</fullName>
    </recommendedName>
</protein>
<evidence type="ECO:0000259" key="2">
    <source>
        <dbReference type="Pfam" id="PF22725"/>
    </source>
</evidence>
<dbReference type="PANTHER" id="PTHR43377">
    <property type="entry name" value="BILIVERDIN REDUCTASE A"/>
    <property type="match status" value="1"/>
</dbReference>
<dbReference type="RefSeq" id="WP_095496419.1">
    <property type="nucleotide sequence ID" value="NZ_NPKJ01000075.1"/>
</dbReference>
<accession>A0A271LA64</accession>
<dbReference type="InterPro" id="IPR036291">
    <property type="entry name" value="NAD(P)-bd_dom_sf"/>
</dbReference>
<proteinExistence type="predicted"/>
<dbReference type="Pfam" id="PF01408">
    <property type="entry name" value="GFO_IDH_MocA"/>
    <property type="match status" value="1"/>
</dbReference>
<dbReference type="OrthoDB" id="9792935at2"/>
<dbReference type="Pfam" id="PF22725">
    <property type="entry name" value="GFO_IDH_MocA_C3"/>
    <property type="match status" value="1"/>
</dbReference>